<organism evidence="3 4">
    <name type="scientific">Mesorhabditis spiculigera</name>
    <dbReference type="NCBI Taxonomy" id="96644"/>
    <lineage>
        <taxon>Eukaryota</taxon>
        <taxon>Metazoa</taxon>
        <taxon>Ecdysozoa</taxon>
        <taxon>Nematoda</taxon>
        <taxon>Chromadorea</taxon>
        <taxon>Rhabditida</taxon>
        <taxon>Rhabditina</taxon>
        <taxon>Rhabditomorpha</taxon>
        <taxon>Rhabditoidea</taxon>
        <taxon>Rhabditidae</taxon>
        <taxon>Mesorhabditinae</taxon>
        <taxon>Mesorhabditis</taxon>
    </lineage>
</organism>
<keyword evidence="2" id="KW-1133">Transmembrane helix</keyword>
<accession>A0AA36GAQ6</accession>
<comment type="caution">
    <text evidence="3">The sequence shown here is derived from an EMBL/GenBank/DDBJ whole genome shotgun (WGS) entry which is preliminary data.</text>
</comment>
<evidence type="ECO:0000256" key="2">
    <source>
        <dbReference type="SAM" id="Phobius"/>
    </source>
</evidence>
<gene>
    <name evidence="3" type="ORF">MSPICULIGERA_LOCUS24593</name>
</gene>
<dbReference type="EMBL" id="CATQJA010002709">
    <property type="protein sequence ID" value="CAJ0586594.1"/>
    <property type="molecule type" value="Genomic_DNA"/>
</dbReference>
<keyword evidence="2" id="KW-0812">Transmembrane</keyword>
<evidence type="ECO:0000256" key="1">
    <source>
        <dbReference type="SAM" id="MobiDB-lite"/>
    </source>
</evidence>
<reference evidence="3" key="1">
    <citation type="submission" date="2023-06" db="EMBL/GenBank/DDBJ databases">
        <authorList>
            <person name="Delattre M."/>
        </authorList>
    </citation>
    <scope>NUCLEOTIDE SEQUENCE</scope>
    <source>
        <strain evidence="3">AF72</strain>
    </source>
</reference>
<dbReference type="AlphaFoldDB" id="A0AA36GAQ6"/>
<name>A0AA36GAQ6_9BILA</name>
<feature type="region of interest" description="Disordered" evidence="1">
    <location>
        <begin position="97"/>
        <end position="118"/>
    </location>
</feature>
<proteinExistence type="predicted"/>
<dbReference type="Proteomes" id="UP001177023">
    <property type="component" value="Unassembled WGS sequence"/>
</dbReference>
<protein>
    <submittedName>
        <fullName evidence="3">Uncharacterized protein</fullName>
    </submittedName>
</protein>
<evidence type="ECO:0000313" key="4">
    <source>
        <dbReference type="Proteomes" id="UP001177023"/>
    </source>
</evidence>
<feature type="transmembrane region" description="Helical" evidence="2">
    <location>
        <begin position="53"/>
        <end position="74"/>
    </location>
</feature>
<evidence type="ECO:0000313" key="3">
    <source>
        <dbReference type="EMBL" id="CAJ0586594.1"/>
    </source>
</evidence>
<keyword evidence="2" id="KW-0472">Membrane</keyword>
<keyword evidence="4" id="KW-1185">Reference proteome</keyword>
<sequence>MASSTTRLPARMALGLGMSLLAALGPAFALLYVLNQLYPESPSFTSSSEIPYLILYTILAPTHLVVSWIFVMAYSDLALPFVMRSLEVLASHHVQHHPHGHVQPSKDSHDENQNQIKN</sequence>
<feature type="non-terminal residue" evidence="3">
    <location>
        <position position="1"/>
    </location>
</feature>